<feature type="region of interest" description="Disordered" evidence="1">
    <location>
        <begin position="1120"/>
        <end position="1143"/>
    </location>
</feature>
<reference evidence="2 3" key="1">
    <citation type="journal article" date="2012" name="MBio">
        <title>Comparative genome analysis of three eukaryotic parasites with differing abilities to transform leukocytes reveals key mediators of Theileria-induced leukocyte transformation.</title>
        <authorList>
            <person name="Hayashida K."/>
            <person name="Hara Y."/>
            <person name="Abe T."/>
            <person name="Yamasaki C."/>
            <person name="Toyoda A."/>
            <person name="Kosuge T."/>
            <person name="Suzuki Y."/>
            <person name="Sato Y."/>
            <person name="Kawashima S."/>
            <person name="Katayama T."/>
            <person name="Wakaguri H."/>
            <person name="Inoue N."/>
            <person name="Homma K."/>
            <person name="Tada-Umezaki M."/>
            <person name="Yagi Y."/>
            <person name="Fujii Y."/>
            <person name="Habara T."/>
            <person name="Kanehisa M."/>
            <person name="Watanabe H."/>
            <person name="Ito K."/>
            <person name="Gojobori T."/>
            <person name="Sugawara H."/>
            <person name="Imanishi T."/>
            <person name="Weir W."/>
            <person name="Gardner M."/>
            <person name="Pain A."/>
            <person name="Shiels B."/>
            <person name="Hattori M."/>
            <person name="Nene V."/>
            <person name="Sugimoto C."/>
        </authorList>
    </citation>
    <scope>NUCLEOTIDE SEQUENCE [LARGE SCALE GENOMIC DNA]</scope>
    <source>
        <strain evidence="2 3">Shintoku</strain>
    </source>
</reference>
<feature type="region of interest" description="Disordered" evidence="1">
    <location>
        <begin position="786"/>
        <end position="818"/>
    </location>
</feature>
<feature type="compositionally biased region" description="Low complexity" evidence="1">
    <location>
        <begin position="786"/>
        <end position="804"/>
    </location>
</feature>
<evidence type="ECO:0000256" key="1">
    <source>
        <dbReference type="SAM" id="MobiDB-lite"/>
    </source>
</evidence>
<organism evidence="2 3">
    <name type="scientific">Theileria orientalis strain Shintoku</name>
    <dbReference type="NCBI Taxonomy" id="869250"/>
    <lineage>
        <taxon>Eukaryota</taxon>
        <taxon>Sar</taxon>
        <taxon>Alveolata</taxon>
        <taxon>Apicomplexa</taxon>
        <taxon>Aconoidasida</taxon>
        <taxon>Piroplasmida</taxon>
        <taxon>Theileriidae</taxon>
        <taxon>Theileria</taxon>
    </lineage>
</organism>
<name>J4CDW4_THEOR</name>
<dbReference type="GeneID" id="20716314"/>
<dbReference type="KEGG" id="tot:TOT_040000227"/>
<feature type="compositionally biased region" description="Basic and acidic residues" evidence="1">
    <location>
        <begin position="1121"/>
        <end position="1136"/>
    </location>
</feature>
<dbReference type="OrthoDB" id="361041at2759"/>
<sequence>MSLSMKQACPDGGIGSEKIYITSNLDKYMSKDANSSLIPFLNRAETASESPLIRQETYYEDSTIRDKSSVSAGLLENLDTIEDEEFDIEEINDKGFNYAPKTLLEAVDTMLIILEDLGNRYSKWKYENNGIYRFYCHKYNLTNIDASRPYYSKILNQLNNIDSISLHLLSTHYKAKSDSAVYTSNDLVDNILCQLDELVSCYCSKKCAFGISNEVFHVCSDISAHHTNLKWKYPTTAERFLALSKATTSERSVLSEKIKSMERNPSLEWSRPLSRSLSLDQNILHRPISTESVAEADAHSERPKLEGVLEKLENGANDLNHDLGESCFIREMGDYNKCVMLYFSERGIMHNFSQPYVKGEEAVPVHPFLRAVICYNCGKFCRCRCQRKIFRNDASEADFYPHIDDNLDIFERRSKEFINEIYLDFRGKSRLNELSFLLKNKENVTICQKDLRSIHLHTVKSACGRIQFLTSTIESMSPSNRESDEQGIEDTKKRPGLINTNITKGSKIDASMGSVYYSNLFRGNVAKVSAKEIFEIINSVPFSCVPAELFNAYKKAEWYEMYSSVWWRLDTRFEEAQLLEDEGSLEPYILNALHALGYLGNIRYDPSLKVIGVGYFRKKNCYWRYFYVKDLWESFRCAVEYFILISTLPSEVHIDHKLLCFVASRNGVQKKFSFHPSVLNAYTHMVAFVNGNEYGRPSRSRSYSSERRFYIKNPCGVDHFDPEKVGTQKCTVADVLEVSIKRKLISLPDASAPRRHYTQKAATATPTIKLKLDPQLIYQGIFVSTPTSSSNSTTATSISNQNQSPRAPGSGTNSRVDLTPNNSFYSSCNAILPNPATPRGTSSYNYTQYNSVNSSGGLDSDTTIEGPHSNGNNINSNTISKACSEVKEGMTVDNLFDLKLNNLNIILSYYPDVCTQYNTIIKQANDLKTQLALLLSDLKCIVFDPLQNGVELFPNNFNSQNGEAGGPKHESTDNANGNAEVKEVADLLKKKAEAAGAKKYKLPMSDVCYNSATSSWVCFLEVMPCLVCPLECDRTGSCVYYTQGKRLIELICSKMKPSSVQYAFHPHFSPDSHQNHQDKKQEVGVVSFSVNQFGQERAKLLASQLKATYKTQALNTMLHSVSKDKNGNSGDTKKSNESGGELPNSFEMKILHNVITAHLTTLMSIHSYIVYDDEEYDALESKNFRRIDIEKILKGHLGKNRGSSDSTKKAFSKGYRLKTSEQLNDLIKDKVNELNSCNMSEAGGFNYSDIIDTIHANGPLNWLKNGVFNQNHGEMDGRRGNVANNSKDDDANVSNSTSKAALINVNDKEVINRLDVNTDSGIGYYESLLDAPDDSVDLNDDCDASSSSTEDSYRECFCYYYGNHIRGSEGDLEVCNVVRFNENLYTFSNIFEMSRLIQLNSRKLHYCPRHCCFVTVWKDAIDQTRIMFHPIERFIPFKSFDAYVSKFKRDWPEAVRIHNLHSRSRDSAEGSKMVAKVNAILCECFGNLLSLQKIINDAVVTSMTLAIRALCDASQEKSLLSRLFLINEHFRVSKDAMRNAMVFSNEILFPFGALHDEATPPISDDDF</sequence>
<dbReference type="EMBL" id="AP011949">
    <property type="protein sequence ID" value="BAM41847.1"/>
    <property type="molecule type" value="Genomic_DNA"/>
</dbReference>
<evidence type="ECO:0000313" key="3">
    <source>
        <dbReference type="Proteomes" id="UP000003786"/>
    </source>
</evidence>
<dbReference type="RefSeq" id="XP_009692148.1">
    <property type="nucleotide sequence ID" value="XM_009693853.1"/>
</dbReference>
<evidence type="ECO:0000313" key="2">
    <source>
        <dbReference type="EMBL" id="BAM41847.1"/>
    </source>
</evidence>
<dbReference type="OMA" id="FSERGIM"/>
<dbReference type="eggNOG" id="KOG1552">
    <property type="taxonomic scope" value="Eukaryota"/>
</dbReference>
<dbReference type="VEuPathDB" id="PiroplasmaDB:TOT_040000227"/>
<proteinExistence type="predicted"/>
<accession>J4CDW4</accession>
<feature type="region of interest" description="Disordered" evidence="1">
    <location>
        <begin position="957"/>
        <end position="976"/>
    </location>
</feature>
<dbReference type="STRING" id="869250.J4CDW4"/>
<keyword evidence="3" id="KW-1185">Reference proteome</keyword>
<dbReference type="Proteomes" id="UP000003786">
    <property type="component" value="Chromosome 4"/>
</dbReference>
<protein>
    <submittedName>
        <fullName evidence="2">Uncharacterized protein</fullName>
    </submittedName>
</protein>
<gene>
    <name evidence="2" type="ORF">TOT_040000227</name>
</gene>